<dbReference type="PROSITE" id="PS00903">
    <property type="entry name" value="CYT_DCMP_DEAMINASES_1"/>
    <property type="match status" value="1"/>
</dbReference>
<keyword evidence="4" id="KW-0862">Zinc</keyword>
<dbReference type="GO" id="GO:0008270">
    <property type="term" value="F:zinc ion binding"/>
    <property type="evidence" value="ECO:0007669"/>
    <property type="project" value="InterPro"/>
</dbReference>
<dbReference type="Gene3D" id="3.40.50.300">
    <property type="entry name" value="P-loop containing nucleotide triphosphate hydrolases"/>
    <property type="match status" value="1"/>
</dbReference>
<sequence length="480" mass="53254">MRLSRLLEKALGEELSDSADNEKYYESRMGAGDRLRRQYGNDAVAGYAIAEILERRDRMGFEGHSQRVAWILWSLKHEEEVDLLRATYGSRFVLLGLNAPVEKRRTRLRGELQDADPGSGGLEAEVARLIERDQLDPDRPYGQHVRDAYCRADYFAELEVGSVREELGRFVGLIFGKPFITPTKDEAAMFLAFASSLRSSDAGRQVGAVIASEVGEVLAVGCNEVPKAGGGEYWSDDLTDNRDFQLGYDFNKRATRRALREVLDALSHSGHLSDRMKKELSEDRLEVALSEDKDGRLKNSRVLSLIEFGRIVHAEMSAITQAARGSTSIRGAILYTTAYPCHMCMRLIISSGVSRIVYVDPYPKSLAEDMYATELAHAVHGQTVGVSVEPFVGTSWTIYPQVFRSINRDRLQDGRFDSWSPAASRMRLADADPIGVAQETELQIPIALELRSDTGDVLETVGGLVHSKTEDEPTGEDGVG</sequence>
<proteinExistence type="inferred from homology"/>
<evidence type="ECO:0000256" key="3">
    <source>
        <dbReference type="ARBA" id="ARBA00022801"/>
    </source>
</evidence>
<dbReference type="GO" id="GO:0005737">
    <property type="term" value="C:cytoplasm"/>
    <property type="evidence" value="ECO:0007669"/>
    <property type="project" value="TreeGrafter"/>
</dbReference>
<dbReference type="InterPro" id="IPR027417">
    <property type="entry name" value="P-loop_NTPase"/>
</dbReference>
<dbReference type="PANTHER" id="PTHR11086">
    <property type="entry name" value="DEOXYCYTIDYLATE DEAMINASE-RELATED"/>
    <property type="match status" value="1"/>
</dbReference>
<name>A0A4Q2T0Y9_9ACTN</name>
<evidence type="ECO:0000313" key="7">
    <source>
        <dbReference type="Proteomes" id="UP000291101"/>
    </source>
</evidence>
<dbReference type="PROSITE" id="PS51747">
    <property type="entry name" value="CYT_DCMP_DEAMINASES_2"/>
    <property type="match status" value="1"/>
</dbReference>
<dbReference type="SUPFAM" id="SSF53927">
    <property type="entry name" value="Cytidine deaminase-like"/>
    <property type="match status" value="1"/>
</dbReference>
<dbReference type="AlphaFoldDB" id="A0A4Q2T0Y9"/>
<dbReference type="EMBL" id="SDWV01000011">
    <property type="protein sequence ID" value="RYC10560.1"/>
    <property type="molecule type" value="Genomic_DNA"/>
</dbReference>
<reference evidence="6 7" key="1">
    <citation type="submission" date="2019-01" db="EMBL/GenBank/DDBJ databases">
        <title>Novel species of Nocardioides.</title>
        <authorList>
            <person name="Liu Q."/>
            <person name="X Y.-H."/>
        </authorList>
    </citation>
    <scope>NUCLEOTIDE SEQUENCE [LARGE SCALE GENOMIC DNA]</scope>
    <source>
        <strain evidence="6 7">HLT2-9</strain>
    </source>
</reference>
<comment type="similarity">
    <text evidence="1">Belongs to the cytidine and deoxycytidylate deaminase family.</text>
</comment>
<evidence type="ECO:0000313" key="6">
    <source>
        <dbReference type="EMBL" id="RYC10560.1"/>
    </source>
</evidence>
<accession>A0A4Q2T0Y9</accession>
<dbReference type="InterPro" id="IPR016193">
    <property type="entry name" value="Cytidine_deaminase-like"/>
</dbReference>
<dbReference type="InterPro" id="IPR015517">
    <property type="entry name" value="dCMP_deaminase-rel"/>
</dbReference>
<feature type="domain" description="CMP/dCMP-type deaminase" evidence="5">
    <location>
        <begin position="183"/>
        <end position="369"/>
    </location>
</feature>
<dbReference type="PANTHER" id="PTHR11086:SF18">
    <property type="entry name" value="DEOXYCYTIDYLATE DEAMINASE"/>
    <property type="match status" value="1"/>
</dbReference>
<evidence type="ECO:0000256" key="1">
    <source>
        <dbReference type="ARBA" id="ARBA00006576"/>
    </source>
</evidence>
<gene>
    <name evidence="6" type="ORF">EUA94_12235</name>
</gene>
<dbReference type="InterPro" id="IPR016192">
    <property type="entry name" value="APOBEC/CMP_deaminase_Zn-bd"/>
</dbReference>
<organism evidence="6 7">
    <name type="scientific">Nocardioides zhouii</name>
    <dbReference type="NCBI Taxonomy" id="1168729"/>
    <lineage>
        <taxon>Bacteria</taxon>
        <taxon>Bacillati</taxon>
        <taxon>Actinomycetota</taxon>
        <taxon>Actinomycetes</taxon>
        <taxon>Propionibacteriales</taxon>
        <taxon>Nocardioidaceae</taxon>
        <taxon>Nocardioides</taxon>
    </lineage>
</organism>
<evidence type="ECO:0000256" key="2">
    <source>
        <dbReference type="ARBA" id="ARBA00022723"/>
    </source>
</evidence>
<comment type="caution">
    <text evidence="6">The sequence shown here is derived from an EMBL/GenBank/DDBJ whole genome shotgun (WGS) entry which is preliminary data.</text>
</comment>
<keyword evidence="2" id="KW-0479">Metal-binding</keyword>
<protein>
    <recommendedName>
        <fullName evidence="5">CMP/dCMP-type deaminase domain-containing protein</fullName>
    </recommendedName>
</protein>
<keyword evidence="7" id="KW-1185">Reference proteome</keyword>
<dbReference type="Proteomes" id="UP000291101">
    <property type="component" value="Unassembled WGS sequence"/>
</dbReference>
<dbReference type="Pfam" id="PF00383">
    <property type="entry name" value="dCMP_cyt_deam_1"/>
    <property type="match status" value="1"/>
</dbReference>
<keyword evidence="3" id="KW-0378">Hydrolase</keyword>
<evidence type="ECO:0000259" key="5">
    <source>
        <dbReference type="PROSITE" id="PS51747"/>
    </source>
</evidence>
<dbReference type="InterPro" id="IPR002125">
    <property type="entry name" value="CMP_dCMP_dom"/>
</dbReference>
<dbReference type="Gene3D" id="3.40.140.10">
    <property type="entry name" value="Cytidine Deaminase, domain 2"/>
    <property type="match status" value="1"/>
</dbReference>
<dbReference type="GO" id="GO:0004132">
    <property type="term" value="F:dCMP deaminase activity"/>
    <property type="evidence" value="ECO:0007669"/>
    <property type="project" value="TreeGrafter"/>
</dbReference>
<evidence type="ECO:0000256" key="4">
    <source>
        <dbReference type="ARBA" id="ARBA00022833"/>
    </source>
</evidence>